<evidence type="ECO:0000313" key="17">
    <source>
        <dbReference type="EMBL" id="HAE1476363.1"/>
    </source>
</evidence>
<dbReference type="AlphaFoldDB" id="A0A726RRP5"/>
<dbReference type="GeneID" id="39466360"/>
<dbReference type="EMBL" id="DAAFWI010000040">
    <property type="protein sequence ID" value="HAB1777703.1"/>
    <property type="molecule type" value="Genomic_DNA"/>
</dbReference>
<evidence type="ECO:0000313" key="8">
    <source>
        <dbReference type="EMBL" id="HAB3925796.1"/>
    </source>
</evidence>
<evidence type="ECO:0000313" key="7">
    <source>
        <dbReference type="EMBL" id="HAB3844369.1"/>
    </source>
</evidence>
<dbReference type="EMBL" id="DAAGVL010000036">
    <property type="protein sequence ID" value="HAB4721718.1"/>
    <property type="molecule type" value="Genomic_DNA"/>
</dbReference>
<dbReference type="EMBL" id="DAAHFA010000044">
    <property type="protein sequence ID" value="HAB5843426.1"/>
    <property type="molecule type" value="Genomic_DNA"/>
</dbReference>
<dbReference type="EMBL" id="DAAFXY010000088">
    <property type="protein sequence ID" value="HAB1980508.1"/>
    <property type="molecule type" value="Genomic_DNA"/>
</dbReference>
<evidence type="ECO:0000313" key="9">
    <source>
        <dbReference type="EMBL" id="HAB4102267.1"/>
    </source>
</evidence>
<evidence type="ECO:0000313" key="16">
    <source>
        <dbReference type="EMBL" id="HAE1266644.1"/>
    </source>
</evidence>
<dbReference type="RefSeq" id="WP_053511214.1">
    <property type="nucleotide sequence ID" value="NZ_PQ817637.1"/>
</dbReference>
<evidence type="ECO:0000313" key="14">
    <source>
        <dbReference type="EMBL" id="HAB5480463.1"/>
    </source>
</evidence>
<dbReference type="EMBL" id="DAAFYE010000076">
    <property type="protein sequence ID" value="HAB1993715.1"/>
    <property type="molecule type" value="Genomic_DNA"/>
</dbReference>
<evidence type="ECO:0000313" key="4">
    <source>
        <dbReference type="EMBL" id="HAB1993715.1"/>
    </source>
</evidence>
<evidence type="ECO:0000313" key="2">
    <source>
        <dbReference type="EMBL" id="HAB1848823.1"/>
    </source>
</evidence>
<organism evidence="17">
    <name type="scientific">Salmonella diarizonae</name>
    <dbReference type="NCBI Taxonomy" id="59204"/>
    <lineage>
        <taxon>Bacteria</taxon>
        <taxon>Pseudomonadati</taxon>
        <taxon>Pseudomonadota</taxon>
        <taxon>Gammaproteobacteria</taxon>
        <taxon>Enterobacterales</taxon>
        <taxon>Enterobacteriaceae</taxon>
        <taxon>Salmonella</taxon>
    </lineage>
</organism>
<proteinExistence type="predicted"/>
<dbReference type="EMBL" id="DAAQZS010000031">
    <property type="protein sequence ID" value="HAE1476363.1"/>
    <property type="molecule type" value="Genomic_DNA"/>
</dbReference>
<protein>
    <submittedName>
        <fullName evidence="17">Uncharacterized protein</fullName>
    </submittedName>
</protein>
<evidence type="ECO:0000313" key="6">
    <source>
        <dbReference type="EMBL" id="HAB2327322.1"/>
    </source>
</evidence>
<dbReference type="EMBL" id="DAAQZP010000087">
    <property type="protein sequence ID" value="HAE1597263.1"/>
    <property type="molecule type" value="Genomic_DNA"/>
</dbReference>
<evidence type="ECO:0000313" key="12">
    <source>
        <dbReference type="EMBL" id="HAB4721718.1"/>
    </source>
</evidence>
<evidence type="ECO:0000313" key="15">
    <source>
        <dbReference type="EMBL" id="HAB5843426.1"/>
    </source>
</evidence>
<dbReference type="EMBL" id="DAAGNY010000030">
    <property type="protein sequence ID" value="HAB3844369.1"/>
    <property type="molecule type" value="Genomic_DNA"/>
</dbReference>
<dbReference type="EMBL" id="DAAGQE010000072">
    <property type="protein sequence ID" value="HAB4102267.1"/>
    <property type="molecule type" value="Genomic_DNA"/>
</dbReference>
<reference evidence="17" key="2">
    <citation type="submission" date="2019-10" db="EMBL/GenBank/DDBJ databases">
        <authorList>
            <consortium name="NCBI Pathogen Detection Project"/>
        </authorList>
    </citation>
    <scope>NUCLEOTIDE SEQUENCE</scope>
    <source>
        <strain evidence="17">Salmonella enterica</strain>
    </source>
</reference>
<gene>
    <name evidence="16" type="ORF">G2916_19395</name>
    <name evidence="18" type="ORF">G2997_22115</name>
    <name evidence="17" type="ORF">G3A00_21025</name>
    <name evidence="13" type="ORF">GB016_21210</name>
    <name evidence="3" type="ORF">GB034_21330</name>
    <name evidence="4" type="ORF">GB088_21820</name>
    <name evidence="14" type="ORF">GB236_21745</name>
    <name evidence="15" type="ORF">GB246_22205</name>
    <name evidence="6" type="ORF">GB337_20645</name>
    <name evidence="5" type="ORF">GB348_22585</name>
    <name evidence="8" type="ORF">GBV97_21020</name>
    <name evidence="7" type="ORF">GBW00_21040</name>
    <name evidence="1" type="ORF">GBY11_19670</name>
    <name evidence="9" type="ORF">GBY15_21995</name>
    <name evidence="10" type="ORF">GBY49_13995</name>
    <name evidence="2" type="ORF">GBZ10_20890</name>
    <name evidence="11" type="ORF">GBZ12_21365</name>
    <name evidence="12" type="ORF">GBZ37_20380</name>
</gene>
<dbReference type="EMBL" id="DAAGXW010000035">
    <property type="protein sequence ID" value="HAB5018974.1"/>
    <property type="molecule type" value="Genomic_DNA"/>
</dbReference>
<evidence type="ECO:0000313" key="11">
    <source>
        <dbReference type="EMBL" id="HAB4676305.1"/>
    </source>
</evidence>
<dbReference type="EMBL" id="DAAHCF010000230">
    <property type="protein sequence ID" value="HAB5480463.1"/>
    <property type="molecule type" value="Genomic_DNA"/>
</dbReference>
<evidence type="ECO:0000313" key="10">
    <source>
        <dbReference type="EMBL" id="HAB4457464.1"/>
    </source>
</evidence>
<dbReference type="EMBL" id="DAAFWY010000031">
    <property type="protein sequence ID" value="HAB1848823.1"/>
    <property type="molecule type" value="Genomic_DNA"/>
</dbReference>
<reference evidence="17" key="1">
    <citation type="journal article" date="2018" name="Genome Biol.">
        <title>SKESA: strategic k-mer extension for scrupulous assemblies.</title>
        <authorList>
            <person name="Souvorov A."/>
            <person name="Agarwala R."/>
            <person name="Lipman D.J."/>
        </authorList>
    </citation>
    <scope>NUCLEOTIDE SEQUENCE</scope>
    <source>
        <strain evidence="17">Salmonella enterica</strain>
    </source>
</reference>
<evidence type="ECO:0000313" key="5">
    <source>
        <dbReference type="EMBL" id="HAB2187328.1"/>
    </source>
</evidence>
<dbReference type="EMBL" id="DAAGVB010000089">
    <property type="protein sequence ID" value="HAB4676305.1"/>
    <property type="molecule type" value="Genomic_DNA"/>
</dbReference>
<dbReference type="EMBL" id="DAAFZM010000051">
    <property type="protein sequence ID" value="HAB2187328.1"/>
    <property type="molecule type" value="Genomic_DNA"/>
</dbReference>
<name>A0A726RRP5_SALDZ</name>
<evidence type="ECO:0000313" key="13">
    <source>
        <dbReference type="EMBL" id="HAB5018974.1"/>
    </source>
</evidence>
<dbReference type="EMBL" id="DAAGOS010000100">
    <property type="protein sequence ID" value="HAB3925796.1"/>
    <property type="molecule type" value="Genomic_DNA"/>
</dbReference>
<dbReference type="EMBL" id="DAAGTE010000041">
    <property type="protein sequence ID" value="HAB4457464.1"/>
    <property type="molecule type" value="Genomic_DNA"/>
</dbReference>
<evidence type="ECO:0000313" key="1">
    <source>
        <dbReference type="EMBL" id="HAB1777703.1"/>
    </source>
</evidence>
<sequence>MNKEIKKLIHAFRNALVMAADTHSHACFDMPRWDELNTFPHGSCDLASNFLAKYLGEHRYESTVICLNIDNDPEINEHIHGHVFLQIGEHYVDITRNQFEDSNARIVIEKNNDSLAKLIKAAKNKGASYYEERNINLDNFVESGADLYYYVKKLANKLINDSTSE</sequence>
<evidence type="ECO:0000313" key="3">
    <source>
        <dbReference type="EMBL" id="HAB1980508.1"/>
    </source>
</evidence>
<comment type="caution">
    <text evidence="17">The sequence shown here is derived from an EMBL/GenBank/DDBJ whole genome shotgun (WGS) entry which is preliminary data.</text>
</comment>
<dbReference type="EMBL" id="DAAGBA010000102">
    <property type="protein sequence ID" value="HAB2327322.1"/>
    <property type="molecule type" value="Genomic_DNA"/>
</dbReference>
<dbReference type="EMBL" id="DAAQXJ010000123">
    <property type="protein sequence ID" value="HAE1266644.1"/>
    <property type="molecule type" value="Genomic_DNA"/>
</dbReference>
<evidence type="ECO:0000313" key="18">
    <source>
        <dbReference type="EMBL" id="HAE1597263.1"/>
    </source>
</evidence>
<accession>A0A726RRP5</accession>